<dbReference type="GO" id="GO:0016787">
    <property type="term" value="F:hydrolase activity"/>
    <property type="evidence" value="ECO:0007669"/>
    <property type="project" value="InterPro"/>
</dbReference>
<dbReference type="Gene3D" id="3.60.21.10">
    <property type="match status" value="1"/>
</dbReference>
<evidence type="ECO:0000259" key="1">
    <source>
        <dbReference type="Pfam" id="PF00149"/>
    </source>
</evidence>
<name>A0A0F9GFN3_9ZZZZ</name>
<dbReference type="InterPro" id="IPR029052">
    <property type="entry name" value="Metallo-depent_PP-like"/>
</dbReference>
<feature type="domain" description="Calcineurin-like phosphoesterase" evidence="1">
    <location>
        <begin position="10"/>
        <end position="191"/>
    </location>
</feature>
<accession>A0A0F9GFN3</accession>
<proteinExistence type="predicted"/>
<dbReference type="EMBL" id="LAZR01020309">
    <property type="protein sequence ID" value="KKL89356.1"/>
    <property type="molecule type" value="Genomic_DNA"/>
</dbReference>
<dbReference type="Pfam" id="PF00149">
    <property type="entry name" value="Metallophos"/>
    <property type="match status" value="1"/>
</dbReference>
<gene>
    <name evidence="2" type="ORF">LCGC14_1915530</name>
</gene>
<dbReference type="SUPFAM" id="SSF56300">
    <property type="entry name" value="Metallo-dependent phosphatases"/>
    <property type="match status" value="1"/>
</dbReference>
<dbReference type="AlphaFoldDB" id="A0A0F9GFN3"/>
<comment type="caution">
    <text evidence="2">The sequence shown here is derived from an EMBL/GenBank/DDBJ whole genome shotgun (WGS) entry which is preliminary data.</text>
</comment>
<sequence length="347" mass="40519">MTKLKKGAYCTDIHFGKKANSQTHNEDCLNYLEWFCGNVESDPTIDYVAFLGDWNENRSALNIQTLNYSYKGAKMLNNLNLPIFFVIGNHDLYHRHTRDVHSVIPFVEFDNFILIDQPIIVETIHDTVLFCPYMFHDEYPDLKKYLHIPYWAGHFEFKGFVVTGYNVRMPTGPDPRDYKGPEHIVSGHFHKRQAHEQVVYIGNTFPMDFGDAGDNDRGMMVYDHVKKDMLFHNWEVCPKYIKTTLSDIIDKNVTMYPQSRVKCLVDIPVTFEESTYLRSKFVEKYDLREFQMEESPEIANALTETETSVEPGKLESVNELVVKMLMDIDSEHINNKLLVDIYKELKV</sequence>
<organism evidence="2">
    <name type="scientific">marine sediment metagenome</name>
    <dbReference type="NCBI Taxonomy" id="412755"/>
    <lineage>
        <taxon>unclassified sequences</taxon>
        <taxon>metagenomes</taxon>
        <taxon>ecological metagenomes</taxon>
    </lineage>
</organism>
<reference evidence="2" key="1">
    <citation type="journal article" date="2015" name="Nature">
        <title>Complex archaea that bridge the gap between prokaryotes and eukaryotes.</title>
        <authorList>
            <person name="Spang A."/>
            <person name="Saw J.H."/>
            <person name="Jorgensen S.L."/>
            <person name="Zaremba-Niedzwiedzka K."/>
            <person name="Martijn J."/>
            <person name="Lind A.E."/>
            <person name="van Eijk R."/>
            <person name="Schleper C."/>
            <person name="Guy L."/>
            <person name="Ettema T.J."/>
        </authorList>
    </citation>
    <scope>NUCLEOTIDE SEQUENCE</scope>
</reference>
<evidence type="ECO:0000313" key="2">
    <source>
        <dbReference type="EMBL" id="KKL89356.1"/>
    </source>
</evidence>
<protein>
    <recommendedName>
        <fullName evidence="1">Calcineurin-like phosphoesterase domain-containing protein</fullName>
    </recommendedName>
</protein>
<dbReference type="InterPro" id="IPR004843">
    <property type="entry name" value="Calcineurin-like_PHP"/>
</dbReference>